<dbReference type="PANTHER" id="PTHR30055">
    <property type="entry name" value="HTH-TYPE TRANSCRIPTIONAL REGULATOR RUTR"/>
    <property type="match status" value="1"/>
</dbReference>
<dbReference type="Pfam" id="PF00440">
    <property type="entry name" value="TetR_N"/>
    <property type="match status" value="1"/>
</dbReference>
<dbReference type="EMBL" id="FOAZ01000006">
    <property type="protein sequence ID" value="SEL20060.1"/>
    <property type="molecule type" value="Genomic_DNA"/>
</dbReference>
<evidence type="ECO:0000256" key="3">
    <source>
        <dbReference type="ARBA" id="ARBA00023163"/>
    </source>
</evidence>
<proteinExistence type="predicted"/>
<reference evidence="7" key="1">
    <citation type="submission" date="2016-10" db="EMBL/GenBank/DDBJ databases">
        <authorList>
            <person name="Varghese N."/>
        </authorList>
    </citation>
    <scope>NUCLEOTIDE SEQUENCE [LARGE SCALE GENOMIC DNA]</scope>
    <source>
        <strain evidence="7">DSM 45096 / BCRC 16803 / CGMCC 4.1857 / CIP 109030 / JCM 12277 / KCTC 19219 / NBRC 100920 / 33214</strain>
    </source>
</reference>
<gene>
    <name evidence="6" type="ORF">SAMN05414137_106269</name>
</gene>
<dbReference type="InterPro" id="IPR050109">
    <property type="entry name" value="HTH-type_TetR-like_transc_reg"/>
</dbReference>
<dbReference type="RefSeq" id="WP_052438936.1">
    <property type="nucleotide sequence ID" value="NZ_BBPN01000021.1"/>
</dbReference>
<dbReference type="AlphaFoldDB" id="A0A1H7N9C0"/>
<feature type="DNA-binding region" description="H-T-H motif" evidence="4">
    <location>
        <begin position="44"/>
        <end position="63"/>
    </location>
</feature>
<organism evidence="6 7">
    <name type="scientific">Streptacidiphilus jiangxiensis</name>
    <dbReference type="NCBI Taxonomy" id="235985"/>
    <lineage>
        <taxon>Bacteria</taxon>
        <taxon>Bacillati</taxon>
        <taxon>Actinomycetota</taxon>
        <taxon>Actinomycetes</taxon>
        <taxon>Kitasatosporales</taxon>
        <taxon>Streptomycetaceae</taxon>
        <taxon>Streptacidiphilus</taxon>
    </lineage>
</organism>
<dbReference type="Gene3D" id="1.10.357.10">
    <property type="entry name" value="Tetracycline Repressor, domain 2"/>
    <property type="match status" value="1"/>
</dbReference>
<dbReference type="STRING" id="235985.SAMN05414137_106269"/>
<evidence type="ECO:0000313" key="6">
    <source>
        <dbReference type="EMBL" id="SEL20060.1"/>
    </source>
</evidence>
<dbReference type="Pfam" id="PF13305">
    <property type="entry name" value="TetR_C_33"/>
    <property type="match status" value="1"/>
</dbReference>
<dbReference type="SUPFAM" id="SSF48498">
    <property type="entry name" value="Tetracyclin repressor-like, C-terminal domain"/>
    <property type="match status" value="1"/>
</dbReference>
<dbReference type="InterPro" id="IPR001647">
    <property type="entry name" value="HTH_TetR"/>
</dbReference>
<evidence type="ECO:0000256" key="2">
    <source>
        <dbReference type="ARBA" id="ARBA00023125"/>
    </source>
</evidence>
<keyword evidence="1" id="KW-0805">Transcription regulation</keyword>
<sequence>MGTTDVEAGQPRPNRRERMRATTVEEIKTTALQLIQQHGTSGLRFSDIAGEMGFTAPALYRYFADRDELLTALVADSFTGLTAALTAARAAASDDVGDRLEAACFAYRGWALANPERFALIFGAPVPGYAAPADGPTLAAGRTTLDHIAELFADAAADTPTDEDAAPAAPENEFGLPQPMLEAVLRTWSTVHGFVSLEVYGHFCVLDGPARDRLFEAQVRTAAAVAGLDQATDQATGAAQP</sequence>
<protein>
    <submittedName>
        <fullName evidence="6">DNA-binding transcriptional regulator, AcrR family</fullName>
    </submittedName>
</protein>
<keyword evidence="7" id="KW-1185">Reference proteome</keyword>
<dbReference type="InterPro" id="IPR025996">
    <property type="entry name" value="MT1864/Rv1816-like_C"/>
</dbReference>
<feature type="domain" description="HTH tetR-type" evidence="5">
    <location>
        <begin position="21"/>
        <end position="81"/>
    </location>
</feature>
<dbReference type="PRINTS" id="PR00455">
    <property type="entry name" value="HTHTETR"/>
</dbReference>
<dbReference type="SUPFAM" id="SSF46689">
    <property type="entry name" value="Homeodomain-like"/>
    <property type="match status" value="1"/>
</dbReference>
<name>A0A1H7N9C0_STRJI</name>
<keyword evidence="3" id="KW-0804">Transcription</keyword>
<dbReference type="GO" id="GO:0000976">
    <property type="term" value="F:transcription cis-regulatory region binding"/>
    <property type="evidence" value="ECO:0007669"/>
    <property type="project" value="TreeGrafter"/>
</dbReference>
<keyword evidence="2 4" id="KW-0238">DNA-binding</keyword>
<accession>A0A1H7N9C0</accession>
<dbReference type="InterPro" id="IPR036271">
    <property type="entry name" value="Tet_transcr_reg_TetR-rel_C_sf"/>
</dbReference>
<dbReference type="OrthoDB" id="3210322at2"/>
<dbReference type="PANTHER" id="PTHR30055:SF243">
    <property type="entry name" value="HTH-TYPE TRANSCRIPTIONAL REGULATOR RV1816"/>
    <property type="match status" value="1"/>
</dbReference>
<evidence type="ECO:0000256" key="1">
    <source>
        <dbReference type="ARBA" id="ARBA00023015"/>
    </source>
</evidence>
<evidence type="ECO:0000313" key="7">
    <source>
        <dbReference type="Proteomes" id="UP000183015"/>
    </source>
</evidence>
<evidence type="ECO:0000259" key="5">
    <source>
        <dbReference type="PROSITE" id="PS50977"/>
    </source>
</evidence>
<dbReference type="GO" id="GO:0003700">
    <property type="term" value="F:DNA-binding transcription factor activity"/>
    <property type="evidence" value="ECO:0007669"/>
    <property type="project" value="TreeGrafter"/>
</dbReference>
<dbReference type="Proteomes" id="UP000183015">
    <property type="component" value="Unassembled WGS sequence"/>
</dbReference>
<evidence type="ECO:0000256" key="4">
    <source>
        <dbReference type="PROSITE-ProRule" id="PRU00335"/>
    </source>
</evidence>
<dbReference type="eggNOG" id="COG1309">
    <property type="taxonomic scope" value="Bacteria"/>
</dbReference>
<dbReference type="InterPro" id="IPR009057">
    <property type="entry name" value="Homeodomain-like_sf"/>
</dbReference>
<dbReference type="PROSITE" id="PS50977">
    <property type="entry name" value="HTH_TETR_2"/>
    <property type="match status" value="1"/>
</dbReference>